<name>A0A9E2NUG7_9LACO</name>
<comment type="caution">
    <text evidence="1">The sequence shown here is derived from an EMBL/GenBank/DDBJ whole genome shotgun (WGS) entry which is preliminary data.</text>
</comment>
<organism evidence="1 2">
    <name type="scientific">Candidatus Lactobacillus pullistercoris</name>
    <dbReference type="NCBI Taxonomy" id="2838636"/>
    <lineage>
        <taxon>Bacteria</taxon>
        <taxon>Bacillati</taxon>
        <taxon>Bacillota</taxon>
        <taxon>Bacilli</taxon>
        <taxon>Lactobacillales</taxon>
        <taxon>Lactobacillaceae</taxon>
        <taxon>Lactobacillus</taxon>
    </lineage>
</organism>
<accession>A0A9E2NUG7</accession>
<reference evidence="1" key="1">
    <citation type="journal article" date="2021" name="PeerJ">
        <title>Extensive microbial diversity within the chicken gut microbiome revealed by metagenomics and culture.</title>
        <authorList>
            <person name="Gilroy R."/>
            <person name="Ravi A."/>
            <person name="Getino M."/>
            <person name="Pursley I."/>
            <person name="Horton D.L."/>
            <person name="Alikhan N.F."/>
            <person name="Baker D."/>
            <person name="Gharbi K."/>
            <person name="Hall N."/>
            <person name="Watson M."/>
            <person name="Adriaenssens E.M."/>
            <person name="Foster-Nyarko E."/>
            <person name="Jarju S."/>
            <person name="Secka A."/>
            <person name="Antonio M."/>
            <person name="Oren A."/>
            <person name="Chaudhuri R.R."/>
            <person name="La Ragione R."/>
            <person name="Hildebrand F."/>
            <person name="Pallen M.J."/>
        </authorList>
    </citation>
    <scope>NUCLEOTIDE SEQUENCE</scope>
    <source>
        <strain evidence="1">F6-686</strain>
    </source>
</reference>
<evidence type="ECO:0000313" key="1">
    <source>
        <dbReference type="EMBL" id="MBU3829248.1"/>
    </source>
</evidence>
<sequence>MKKLSFTKLAKEKYEGLTGSQQTFVDQGLDQLKQGKSLTNRLENKDLNLTIICENSDKEVLITDIKYSPYRQSDNYEAAQKRMNDWNN</sequence>
<gene>
    <name evidence="1" type="ORF">H9806_09105</name>
</gene>
<evidence type="ECO:0000313" key="2">
    <source>
        <dbReference type="Proteomes" id="UP000823844"/>
    </source>
</evidence>
<dbReference type="EMBL" id="JAHLFT010000122">
    <property type="protein sequence ID" value="MBU3829248.1"/>
    <property type="molecule type" value="Genomic_DNA"/>
</dbReference>
<dbReference type="Proteomes" id="UP000823844">
    <property type="component" value="Unassembled WGS sequence"/>
</dbReference>
<reference evidence="1" key="2">
    <citation type="submission" date="2021-04" db="EMBL/GenBank/DDBJ databases">
        <authorList>
            <person name="Gilroy R."/>
        </authorList>
    </citation>
    <scope>NUCLEOTIDE SEQUENCE</scope>
    <source>
        <strain evidence="1">F6-686</strain>
    </source>
</reference>
<protein>
    <submittedName>
        <fullName evidence="1">Uncharacterized protein</fullName>
    </submittedName>
</protein>
<dbReference type="AlphaFoldDB" id="A0A9E2NUG7"/>
<proteinExistence type="predicted"/>